<evidence type="ECO:0008006" key="4">
    <source>
        <dbReference type="Google" id="ProtNLM"/>
    </source>
</evidence>
<sequence>MIRSLIKHEFKLTLTSKKNLLFASLLGILLIIYAFVLIDHDTHPESFDPEAKQFELNEIEAQQETRRQTGNTGIGGMSGPVHNNMAYYINTHQKQMRAFENDNFRRYTVHRLDYLTTSGRTEYVGGDLFMESPIPGKDQQHLYDKTLLRLQSYLNQDHTINYSMLTENTALQQLQKLLSNSFVYIIIFIFIFISSDALTRDKHHKTLLQGFPTSWYLMLNVKSFISYAYALLLTLGLIGLGLVLISSLYGFGHLDMQIPIKVNFEMLGIEHYEMISISELLLKSSILLIIITLIFNRLNMWLSLVSRNVGIVLFVSTFFLISEIIYSSRTTRELFGIELQYFPQTYFDVGQSITFEKNFLINVDNINFQQGITVLLITLFIIEILFFLTSKWITRQKFFQT</sequence>
<keyword evidence="1" id="KW-0472">Membrane</keyword>
<evidence type="ECO:0000313" key="2">
    <source>
        <dbReference type="EMBL" id="RPF52237.1"/>
    </source>
</evidence>
<keyword evidence="3" id="KW-1185">Reference proteome</keyword>
<reference evidence="2 3" key="1">
    <citation type="submission" date="2018-11" db="EMBL/GenBank/DDBJ databases">
        <title>Genomic Encyclopedia of Type Strains, Phase IV (KMG-IV): sequencing the most valuable type-strain genomes for metagenomic binning, comparative biology and taxonomic classification.</title>
        <authorList>
            <person name="Goeker M."/>
        </authorList>
    </citation>
    <scope>NUCLEOTIDE SEQUENCE [LARGE SCALE GENOMIC DNA]</scope>
    <source>
        <strain evidence="2 3">DSM 18090</strain>
    </source>
</reference>
<proteinExistence type="predicted"/>
<feature type="transmembrane region" description="Helical" evidence="1">
    <location>
        <begin position="368"/>
        <end position="388"/>
    </location>
</feature>
<comment type="caution">
    <text evidence="2">The sequence shown here is derived from an EMBL/GenBank/DDBJ whole genome shotgun (WGS) entry which is preliminary data.</text>
</comment>
<dbReference type="EMBL" id="RKRF01000010">
    <property type="protein sequence ID" value="RPF52237.1"/>
    <property type="molecule type" value="Genomic_DNA"/>
</dbReference>
<dbReference type="OrthoDB" id="2320684at2"/>
<keyword evidence="1" id="KW-1133">Transmembrane helix</keyword>
<evidence type="ECO:0000313" key="3">
    <source>
        <dbReference type="Proteomes" id="UP000276443"/>
    </source>
</evidence>
<dbReference type="AlphaFoldDB" id="A0A3N5B4N3"/>
<feature type="transmembrane region" description="Helical" evidence="1">
    <location>
        <begin position="227"/>
        <end position="252"/>
    </location>
</feature>
<feature type="transmembrane region" description="Helical" evidence="1">
    <location>
        <begin position="181"/>
        <end position="199"/>
    </location>
</feature>
<feature type="transmembrane region" description="Helical" evidence="1">
    <location>
        <begin position="20"/>
        <end position="38"/>
    </location>
</feature>
<feature type="transmembrane region" description="Helical" evidence="1">
    <location>
        <begin position="272"/>
        <end position="296"/>
    </location>
</feature>
<keyword evidence="1" id="KW-0812">Transmembrane</keyword>
<evidence type="ECO:0000256" key="1">
    <source>
        <dbReference type="SAM" id="Phobius"/>
    </source>
</evidence>
<feature type="transmembrane region" description="Helical" evidence="1">
    <location>
        <begin position="308"/>
        <end position="326"/>
    </location>
</feature>
<protein>
    <recommendedName>
        <fullName evidence="4">ABC-2 family transporter</fullName>
    </recommendedName>
</protein>
<gene>
    <name evidence="2" type="ORF">EDC24_2230</name>
</gene>
<dbReference type="Proteomes" id="UP000276443">
    <property type="component" value="Unassembled WGS sequence"/>
</dbReference>
<organism evidence="2 3">
    <name type="scientific">Aquisalibacillus elongatus</name>
    <dbReference type="NCBI Taxonomy" id="485577"/>
    <lineage>
        <taxon>Bacteria</taxon>
        <taxon>Bacillati</taxon>
        <taxon>Bacillota</taxon>
        <taxon>Bacilli</taxon>
        <taxon>Bacillales</taxon>
        <taxon>Bacillaceae</taxon>
        <taxon>Aquisalibacillus</taxon>
    </lineage>
</organism>
<name>A0A3N5B4N3_9BACI</name>
<accession>A0A3N5B4N3</accession>
<dbReference type="RefSeq" id="WP_124222485.1">
    <property type="nucleotide sequence ID" value="NZ_RKRF01000010.1"/>
</dbReference>